<comment type="caution">
    <text evidence="3">The sequence shown here is derived from an EMBL/GenBank/DDBJ whole genome shotgun (WGS) entry which is preliminary data.</text>
</comment>
<proteinExistence type="predicted"/>
<evidence type="ECO:0000256" key="1">
    <source>
        <dbReference type="SAM" id="MobiDB-lite"/>
    </source>
</evidence>
<gene>
    <name evidence="3" type="ORF">C1SCF055_LOCUS10237</name>
</gene>
<evidence type="ECO:0000313" key="5">
    <source>
        <dbReference type="Proteomes" id="UP001152797"/>
    </source>
</evidence>
<keyword evidence="5" id="KW-1185">Reference proteome</keyword>
<feature type="compositionally biased region" description="Basic and acidic residues" evidence="1">
    <location>
        <begin position="1013"/>
        <end position="1028"/>
    </location>
</feature>
<evidence type="ECO:0000313" key="4">
    <source>
        <dbReference type="EMBL" id="CAL4769868.1"/>
    </source>
</evidence>
<dbReference type="EMBL" id="CAMXCT030000724">
    <property type="protein sequence ID" value="CAL4769868.1"/>
    <property type="molecule type" value="Genomic_DNA"/>
</dbReference>
<feature type="region of interest" description="Disordered" evidence="1">
    <location>
        <begin position="1001"/>
        <end position="1028"/>
    </location>
</feature>
<organism evidence="3">
    <name type="scientific">Cladocopium goreaui</name>
    <dbReference type="NCBI Taxonomy" id="2562237"/>
    <lineage>
        <taxon>Eukaryota</taxon>
        <taxon>Sar</taxon>
        <taxon>Alveolata</taxon>
        <taxon>Dinophyceae</taxon>
        <taxon>Suessiales</taxon>
        <taxon>Symbiodiniaceae</taxon>
        <taxon>Cladocopium</taxon>
    </lineage>
</organism>
<dbReference type="AlphaFoldDB" id="A0A9P1C2A5"/>
<feature type="region of interest" description="Disordered" evidence="1">
    <location>
        <begin position="1"/>
        <end position="43"/>
    </location>
</feature>
<accession>A0A9P1C2A5</accession>
<dbReference type="OrthoDB" id="437377at2759"/>
<evidence type="ECO:0000313" key="3">
    <source>
        <dbReference type="EMBL" id="CAI3982556.1"/>
    </source>
</evidence>
<feature type="domain" description="DUF7869" evidence="2">
    <location>
        <begin position="364"/>
        <end position="535"/>
    </location>
</feature>
<dbReference type="EMBL" id="CAMXCT010000724">
    <property type="protein sequence ID" value="CAI3982556.1"/>
    <property type="molecule type" value="Genomic_DNA"/>
</dbReference>
<dbReference type="PANTHER" id="PTHR33153:SF3">
    <property type="entry name" value="TRAFFICKING PROTEIN PARTICLE COMPLEX SUBUNIT 11 DOMAIN-CONTAINING PROTEIN"/>
    <property type="match status" value="1"/>
</dbReference>
<dbReference type="Pfam" id="PF25273">
    <property type="entry name" value="DUF7869"/>
    <property type="match status" value="1"/>
</dbReference>
<reference evidence="4 5" key="2">
    <citation type="submission" date="2024-05" db="EMBL/GenBank/DDBJ databases">
        <authorList>
            <person name="Chen Y."/>
            <person name="Shah S."/>
            <person name="Dougan E. K."/>
            <person name="Thang M."/>
            <person name="Chan C."/>
        </authorList>
    </citation>
    <scope>NUCLEOTIDE SEQUENCE [LARGE SCALE GENOMIC DNA]</scope>
</reference>
<sequence length="1256" mass="142038">MSDTLSDAPSLPPDVESEDDNKDASEARSVSLPSDVQSDAEPGNLQKHCSCRLQCYLKFDEAEIEHRRAENLKDQQVRLQNLFGKVKSFVDALSVKTARIDWQMGGQKVCRPFWEYCHSVGHKQVDDMVKLAKLGHAALPEKGARMPKEKPRMDEADVWFLNLYTGLAEPTPVEDGGHRHVEELPDADQVHEVVHDVSHPLYSMSVGVGNQGALVPKRFLNQENLASLWHVYELNKSDEPRVSRDTFTKAFNRHWKRILCFKGYGQGVRCQVCADFDERRSQLTSKKERQEIDELKQQHLNRCDMDRSVNVRGNRLSKQDSNFKMENSSTSFLKVLVDGMDQAKFRCPRNLKANVAFANVQRPALHLTGAVAIGLCEVYYILAPDAKKDSNMVATCLAHLLDRCQLVVENRGPDYCLPRHLIIGADNCTRETKNAYLAQFGAFLVGRGLFDSAEFQFMVTGHTKNELDQRFSSVATILNKAGTLETPLQFANYMTHHVKPAMATEMQVEVLDATRDWQAFFEHLSMHVQGLTATHLQPDSNHVWRFVLRQQIDRAQMVENHNPNWKDFPEDPRDVVLILKQCLGFFLVFPAFGDLKSQHSRGTDYTTFLRKYNQQSVAAHQLRGRKQTALKLLFESAPKDVLDEILNHVGTLGWENCAWTEENLASKRLFPGHVFPAKNRKWQQRLRVSDRSLRIMVLRIHWEQEHQSCEKRSQKKPDDRACELLAEKAACLVSLADEFCSEHPITMETVQKKILDEWSSGCKRIDMELAAQLLEKSECHVVDLGKTNAFFQSELRKAGRTDPCKQMAAKDLKEMEDMADDSLPSTTSSNHISGAAKHCQFGRPAAEEVFRKAFNQVDLEKFPAVLIVDLFPRVGDFAGAFCRLRTQLNAGTSLFYIGVGEKAKELEWLRATLLEELVEKVKLEGFQIPGAQPFQKEVNPDLLDALPAIPITNLLVVKGEGEDRSLVLPKHLMLKWRSDEDFGDEFSKWLDAFLEKYSVSEDADNSSPNNKRQNSEEKTSEAEPSPKRCRVEEVPAECLLPCDKIAETLLFETKLGGKDTIGFQIRTNHQLYLVNQTSHELSLKAMSPLVGFGRGSFKLFKEGDTLPEKALLFHIASSDALVCLNGAVQTISEVLFNQRKIKPEATVCYHKATPSGQKTDGQTLFDFKLTHKICFVPPTKRDGADEGAEKPGKEETISFTNIASRETAGTFCDLQCASLIWHVRWTVKGLQPLKPMIHLTKKLCLAAGQCCKLNKQ</sequence>
<name>A0A9P1C2A5_9DINO</name>
<dbReference type="PANTHER" id="PTHR33153">
    <property type="entry name" value="MYND-TYPE DOMAIN-CONTAINING PROTEIN"/>
    <property type="match status" value="1"/>
</dbReference>
<reference evidence="3" key="1">
    <citation type="submission" date="2022-10" db="EMBL/GenBank/DDBJ databases">
        <authorList>
            <person name="Chen Y."/>
            <person name="Dougan E. K."/>
            <person name="Chan C."/>
            <person name="Rhodes N."/>
            <person name="Thang M."/>
        </authorList>
    </citation>
    <scope>NUCLEOTIDE SEQUENCE</scope>
</reference>
<evidence type="ECO:0000259" key="2">
    <source>
        <dbReference type="Pfam" id="PF25273"/>
    </source>
</evidence>
<protein>
    <submittedName>
        <fullName evidence="4">Integrase catalytic domain-containing protein</fullName>
    </submittedName>
</protein>
<dbReference type="Proteomes" id="UP001152797">
    <property type="component" value="Unassembled WGS sequence"/>
</dbReference>
<dbReference type="InterPro" id="IPR057191">
    <property type="entry name" value="DUF7869"/>
</dbReference>
<dbReference type="EMBL" id="CAMXCT020000724">
    <property type="protein sequence ID" value="CAL1135931.1"/>
    <property type="molecule type" value="Genomic_DNA"/>
</dbReference>